<evidence type="ECO:0000256" key="1">
    <source>
        <dbReference type="ARBA" id="ARBA00006915"/>
    </source>
</evidence>
<accession>A7MUW5</accession>
<dbReference type="InterPro" id="IPR036320">
    <property type="entry name" value="Glycosyl_Trfase_fam3_N_dom_sf"/>
</dbReference>
<keyword evidence="5 7" id="KW-0808">Transferase</keyword>
<evidence type="ECO:0000259" key="8">
    <source>
        <dbReference type="SMART" id="SM00941"/>
    </source>
</evidence>
<dbReference type="InterPro" id="IPR000053">
    <property type="entry name" value="Thymidine/pyrmidine_PPase"/>
</dbReference>
<organism evidence="9 10">
    <name type="scientific">Vibrio campbellii (strain ATCC BAA-1116)</name>
    <dbReference type="NCBI Taxonomy" id="2902295"/>
    <lineage>
        <taxon>Bacteria</taxon>
        <taxon>Pseudomonadati</taxon>
        <taxon>Pseudomonadota</taxon>
        <taxon>Gammaproteobacteria</taxon>
        <taxon>Vibrionales</taxon>
        <taxon>Vibrionaceae</taxon>
        <taxon>Vibrio</taxon>
    </lineage>
</organism>
<keyword evidence="4 7" id="KW-0328">Glycosyltransferase</keyword>
<dbReference type="Gene3D" id="3.90.1170.30">
    <property type="entry name" value="Pyrimidine nucleoside phosphorylase-like, C-terminal domain"/>
    <property type="match status" value="1"/>
</dbReference>
<dbReference type="PANTHER" id="PTHR10515">
    <property type="entry name" value="THYMIDINE PHOSPHORYLASE"/>
    <property type="match status" value="1"/>
</dbReference>
<dbReference type="InterPro" id="IPR036566">
    <property type="entry name" value="PYNP-like_C_sf"/>
</dbReference>
<sequence length="452" mass="48187">MAHNELGEALMYLPQEIIRKKRDGEVLTADEINFFIQGVANNSVSEGQIAAFAMTIFFNEMTMPERIALTCAMRDSGMVIDWNHMNFGGPIVDKHSTGGVGDVTSLMLGPMVAACGGFVPMISGRGLGHTGGTLDKLESIPGYNITPTNDVFGQVTKDAGVAIIGQTGDLAPADKRVYATRDITATVDNISLITASILSKKLAAGLESLVMDVKVGSGAFMPTYEASEELAKSIVAVANGAGTKTTAILTDMNQVLASSAGNAVEVREAVRFLTDEYRNPRLLEVTMASCAEMLVLGKLAENTEDARAKLMEALDNGKAAECFGKMVAGLGGPVDFVENYDNYLEKAEIIKPVYATETGVVSAMDTRAIGMAVVSMGGGRRVATDEIDYAVGFDNFIRLGEVADSDKPLAVIHARTEEQWEEAAKALRSAITVGGEYTPTPEVYRQIRAEDL</sequence>
<dbReference type="GO" id="GO:0004645">
    <property type="term" value="F:1,4-alpha-oligoglucan phosphorylase activity"/>
    <property type="evidence" value="ECO:0007669"/>
    <property type="project" value="InterPro"/>
</dbReference>
<gene>
    <name evidence="7" type="primary">deoA</name>
    <name evidence="9" type="ordered locus">VIBHAR_03376</name>
</gene>
<dbReference type="InterPro" id="IPR017872">
    <property type="entry name" value="Pyrmidine_PPase_CS"/>
</dbReference>
<comment type="subunit">
    <text evidence="2 7">Homodimer.</text>
</comment>
<dbReference type="HAMAP" id="MF_01628">
    <property type="entry name" value="Thymid_phosp"/>
    <property type="match status" value="1"/>
</dbReference>
<dbReference type="SUPFAM" id="SSF47648">
    <property type="entry name" value="Nucleoside phosphorylase/phosphoribosyltransferase N-terminal domain"/>
    <property type="match status" value="1"/>
</dbReference>
<proteinExistence type="inferred from homology"/>
<dbReference type="FunFam" id="3.90.1170.30:FF:000001">
    <property type="entry name" value="Thymidine phosphorylase"/>
    <property type="match status" value="1"/>
</dbReference>
<feature type="domain" description="Pyrimidine nucleoside phosphorylase C-terminal" evidence="8">
    <location>
        <begin position="360"/>
        <end position="434"/>
    </location>
</feature>
<dbReference type="InterPro" id="IPR018090">
    <property type="entry name" value="Pyrmidine_PPas_bac/euk"/>
</dbReference>
<evidence type="ECO:0000313" key="10">
    <source>
        <dbReference type="Proteomes" id="UP000008152"/>
    </source>
</evidence>
<dbReference type="Gene3D" id="1.20.970.10">
    <property type="entry name" value="Transferase, Pyrimidine Nucleoside Phosphorylase, Chain C"/>
    <property type="match status" value="1"/>
</dbReference>
<name>A7MUW5_VIBC1</name>
<dbReference type="AlphaFoldDB" id="A7MUW5"/>
<comment type="catalytic activity">
    <reaction evidence="6 7">
        <text>thymidine + phosphate = 2-deoxy-alpha-D-ribose 1-phosphate + thymine</text>
        <dbReference type="Rhea" id="RHEA:16037"/>
        <dbReference type="ChEBI" id="CHEBI:17748"/>
        <dbReference type="ChEBI" id="CHEBI:17821"/>
        <dbReference type="ChEBI" id="CHEBI:43474"/>
        <dbReference type="ChEBI" id="CHEBI:57259"/>
        <dbReference type="EC" id="2.4.2.4"/>
    </reaction>
</comment>
<comment type="function">
    <text evidence="7">The enzymes which catalyze the reversible phosphorolysis of pyrimidine nucleosides are involved in the degradation of these compounds and in their utilization as carbon and energy sources, or in the rescue of pyrimidine bases for nucleotide synthesis.</text>
</comment>
<dbReference type="PATRIC" id="fig|338187.36.peg.3302"/>
<dbReference type="Proteomes" id="UP000008152">
    <property type="component" value="Chromosome I"/>
</dbReference>
<dbReference type="InterPro" id="IPR000312">
    <property type="entry name" value="Glycosyl_Trfase_fam3"/>
</dbReference>
<evidence type="ECO:0000256" key="4">
    <source>
        <dbReference type="ARBA" id="ARBA00022676"/>
    </source>
</evidence>
<dbReference type="InterPro" id="IPR035902">
    <property type="entry name" value="Nuc_phospho_transferase"/>
</dbReference>
<evidence type="ECO:0000256" key="2">
    <source>
        <dbReference type="ARBA" id="ARBA00011738"/>
    </source>
</evidence>
<dbReference type="PIRSF" id="PIRSF000478">
    <property type="entry name" value="TP_PyNP"/>
    <property type="match status" value="1"/>
</dbReference>
<evidence type="ECO:0000313" key="9">
    <source>
        <dbReference type="EMBL" id="ABU72323.1"/>
    </source>
</evidence>
<dbReference type="GO" id="GO:0046104">
    <property type="term" value="P:thymidine metabolic process"/>
    <property type="evidence" value="ECO:0007669"/>
    <property type="project" value="UniProtKB-UniRule"/>
</dbReference>
<evidence type="ECO:0000256" key="5">
    <source>
        <dbReference type="ARBA" id="ARBA00022679"/>
    </source>
</evidence>
<dbReference type="PROSITE" id="PS00647">
    <property type="entry name" value="THYMID_PHOSPHORYLASE"/>
    <property type="match status" value="1"/>
</dbReference>
<dbReference type="PANTHER" id="PTHR10515:SF0">
    <property type="entry name" value="THYMIDINE PHOSPHORYLASE"/>
    <property type="match status" value="1"/>
</dbReference>
<evidence type="ECO:0000256" key="6">
    <source>
        <dbReference type="ARBA" id="ARBA00048550"/>
    </source>
</evidence>
<dbReference type="NCBIfam" id="TIGR02644">
    <property type="entry name" value="Y_phosphoryl"/>
    <property type="match status" value="1"/>
</dbReference>
<dbReference type="InterPro" id="IPR013102">
    <property type="entry name" value="PYNP_C"/>
</dbReference>
<dbReference type="Pfam" id="PF00591">
    <property type="entry name" value="Glycos_transf_3"/>
    <property type="match status" value="1"/>
</dbReference>
<dbReference type="Pfam" id="PF02885">
    <property type="entry name" value="Glycos_trans_3N"/>
    <property type="match status" value="1"/>
</dbReference>
<evidence type="ECO:0000256" key="7">
    <source>
        <dbReference type="HAMAP-Rule" id="MF_01628"/>
    </source>
</evidence>
<dbReference type="Pfam" id="PF07831">
    <property type="entry name" value="PYNP_C"/>
    <property type="match status" value="1"/>
</dbReference>
<dbReference type="SUPFAM" id="SSF54680">
    <property type="entry name" value="Pyrimidine nucleoside phosphorylase C-terminal domain"/>
    <property type="match status" value="1"/>
</dbReference>
<dbReference type="InterPro" id="IPR013465">
    <property type="entry name" value="Thymidine_Pase"/>
</dbReference>
<protein>
    <recommendedName>
        <fullName evidence="3 7">Thymidine phosphorylase</fullName>
        <ecNumber evidence="3 7">2.4.2.4</ecNumber>
    </recommendedName>
    <alternativeName>
        <fullName evidence="7">TdRPase</fullName>
    </alternativeName>
</protein>
<dbReference type="SUPFAM" id="SSF52418">
    <property type="entry name" value="Nucleoside phosphorylase/phosphoribosyltransferase catalytic domain"/>
    <property type="match status" value="1"/>
</dbReference>
<dbReference type="KEGG" id="vha:VIBHAR_03376"/>
<comment type="pathway">
    <text evidence="7">Pyrimidine metabolism; dTMP biosynthesis via salvage pathway; dTMP from thymine: step 1/2.</text>
</comment>
<evidence type="ECO:0000256" key="3">
    <source>
        <dbReference type="ARBA" id="ARBA00011892"/>
    </source>
</evidence>
<dbReference type="EMBL" id="CP000789">
    <property type="protein sequence ID" value="ABU72323.1"/>
    <property type="molecule type" value="Genomic_DNA"/>
</dbReference>
<dbReference type="GO" id="GO:0005829">
    <property type="term" value="C:cytosol"/>
    <property type="evidence" value="ECO:0007669"/>
    <property type="project" value="TreeGrafter"/>
</dbReference>
<comment type="similarity">
    <text evidence="1 7">Belongs to the thymidine/pyrimidine-nucleoside phosphorylase family.</text>
</comment>
<dbReference type="SMART" id="SM00941">
    <property type="entry name" value="PYNP_C"/>
    <property type="match status" value="1"/>
</dbReference>
<dbReference type="UniPathway" id="UPA00578">
    <property type="reaction ID" value="UER00638"/>
</dbReference>
<dbReference type="FunFam" id="3.40.1030.10:FF:000001">
    <property type="entry name" value="Thymidine phosphorylase"/>
    <property type="match status" value="1"/>
</dbReference>
<dbReference type="GO" id="GO:0009032">
    <property type="term" value="F:thymidine phosphorylase activity"/>
    <property type="evidence" value="ECO:0007669"/>
    <property type="project" value="UniProtKB-UniRule"/>
</dbReference>
<dbReference type="EC" id="2.4.2.4" evidence="3 7"/>
<dbReference type="NCBIfam" id="NF004490">
    <property type="entry name" value="PRK05820.1"/>
    <property type="match status" value="1"/>
</dbReference>
<dbReference type="NCBIfam" id="TIGR02643">
    <property type="entry name" value="T_phosphoryl"/>
    <property type="match status" value="1"/>
</dbReference>
<dbReference type="GO" id="GO:0006206">
    <property type="term" value="P:pyrimidine nucleobase metabolic process"/>
    <property type="evidence" value="ECO:0007669"/>
    <property type="project" value="InterPro"/>
</dbReference>
<dbReference type="InterPro" id="IPR017459">
    <property type="entry name" value="Glycosyl_Trfase_fam3_N_dom"/>
</dbReference>
<dbReference type="Gene3D" id="3.40.1030.10">
    <property type="entry name" value="Nucleoside phosphorylase/phosphoribosyltransferase catalytic domain"/>
    <property type="match status" value="1"/>
</dbReference>
<reference evidence="9 10" key="1">
    <citation type="submission" date="2007-08" db="EMBL/GenBank/DDBJ databases">
        <authorList>
            <consortium name="The Vibrio harveyi Genome Sequencing Project"/>
            <person name="Bassler B."/>
            <person name="Clifton S.W."/>
            <person name="Fulton L."/>
            <person name="Delehaunty K."/>
            <person name="Fronick C."/>
            <person name="Harrison M."/>
            <person name="Markivic C."/>
            <person name="Fulton R."/>
            <person name="Tin-Wollam A.-M."/>
            <person name="Shah N."/>
            <person name="Pepin K."/>
            <person name="Nash W."/>
            <person name="Thiruvilangam P."/>
            <person name="Bhonagiri V."/>
            <person name="Waters C."/>
            <person name="Tu K.C."/>
            <person name="Irgon J."/>
            <person name="Wilson R.K."/>
        </authorList>
    </citation>
    <scope>NUCLEOTIDE SEQUENCE [LARGE SCALE GENOMIC DNA]</scope>
    <source>
        <strain evidence="10">ATCC BAA-1116 / BB120</strain>
    </source>
</reference>